<sequence>MEENMISDKLEAISTNLEEIQKSLVGAETALAKREISRVLNDLDDVYSELTSTEYHEQQQTIKEQTERMKQRVIAEVIGELEEREESYYRNFWGDTQFIKLLSNFDGFLFLNTYLAEITKENTYPMEQSQLLNYVWELIAVDIAKKKRGKKNVLDSWTDSSLYTRGMMID</sequence>
<accession>A0A098API1</accession>
<reference evidence="1" key="2">
    <citation type="submission" date="2014-10" db="EMBL/GenBank/DDBJ databases">
        <title>Contrasting mechanisms driving short-term and long-term diversification of pneumococci.</title>
        <authorList>
            <person name="Croucher N.J."/>
            <person name="Coupland P.C."/>
            <person name="Stevenson A.E."/>
            <person name="Callendrello A."/>
            <person name="Bentley S.D."/>
            <person name="Hanage W.P."/>
        </authorList>
    </citation>
    <scope>NUCLEOTIDE SEQUENCE</scope>
    <source>
        <strain evidence="1">NFPTS</strain>
    </source>
</reference>
<organism evidence="1">
    <name type="scientific">Streptococcus pneumoniae</name>
    <dbReference type="NCBI Taxonomy" id="1313"/>
    <lineage>
        <taxon>Bacteria</taxon>
        <taxon>Bacillati</taxon>
        <taxon>Bacillota</taxon>
        <taxon>Bacilli</taxon>
        <taxon>Lactobacillales</taxon>
        <taxon>Streptococcaceae</taxon>
        <taxon>Streptococcus</taxon>
    </lineage>
</organism>
<evidence type="ECO:0000313" key="1">
    <source>
        <dbReference type="EMBL" id="CDQ30439.1"/>
    </source>
</evidence>
<proteinExistence type="predicted"/>
<dbReference type="EMBL" id="LK020699">
    <property type="protein sequence ID" value="CDQ30439.1"/>
    <property type="molecule type" value="Genomic_DNA"/>
</dbReference>
<name>A0A098API1_STREE</name>
<protein>
    <submittedName>
        <fullName evidence="1">Putative phage-related chromosomal island protein</fullName>
    </submittedName>
</protein>
<dbReference type="OMA" id="ENDYPMD"/>
<reference evidence="1" key="1">
    <citation type="submission" date="2014-04" db="EMBL/GenBank/DDBJ databases">
        <authorList>
            <person name="Croucher N."/>
        </authorList>
    </citation>
    <scope>NUCLEOTIDE SEQUENCE</scope>
    <source>
        <strain evidence="1">NFPTS</strain>
    </source>
</reference>
<dbReference type="AlphaFoldDB" id="A0A098API1"/>